<comment type="similarity">
    <text evidence="1">Belongs to the peptidase S10 family.</text>
</comment>
<keyword evidence="2" id="KW-0732">Signal</keyword>
<dbReference type="Gene3D" id="3.40.50.1820">
    <property type="entry name" value="alpha/beta hydrolase"/>
    <property type="match status" value="1"/>
</dbReference>
<dbReference type="EMBL" id="JAJFAZ020000001">
    <property type="protein sequence ID" value="KAI5354308.1"/>
    <property type="molecule type" value="Genomic_DNA"/>
</dbReference>
<accession>A0AAD4ZU17</accession>
<dbReference type="GO" id="GO:0006508">
    <property type="term" value="P:proteolysis"/>
    <property type="evidence" value="ECO:0007669"/>
    <property type="project" value="InterPro"/>
</dbReference>
<dbReference type="Pfam" id="PF00450">
    <property type="entry name" value="Peptidase_S10"/>
    <property type="match status" value="1"/>
</dbReference>
<dbReference type="InterPro" id="IPR001563">
    <property type="entry name" value="Peptidase_S10"/>
</dbReference>
<dbReference type="Proteomes" id="UP001054821">
    <property type="component" value="Chromosome 1"/>
</dbReference>
<comment type="caution">
    <text evidence="3">The sequence shown here is derived from an EMBL/GenBank/DDBJ whole genome shotgun (WGS) entry which is preliminary data.</text>
</comment>
<gene>
    <name evidence="3" type="ORF">L3X38_007203</name>
</gene>
<reference evidence="3 4" key="1">
    <citation type="journal article" date="2022" name="G3 (Bethesda)">
        <title>Whole-genome sequence and methylome profiling of the almond [Prunus dulcis (Mill.) D.A. Webb] cultivar 'Nonpareil'.</title>
        <authorList>
            <person name="D'Amico-Willman K.M."/>
            <person name="Ouma W.Z."/>
            <person name="Meulia T."/>
            <person name="Sideli G.M."/>
            <person name="Gradziel T.M."/>
            <person name="Fresnedo-Ramirez J."/>
        </authorList>
    </citation>
    <scope>NUCLEOTIDE SEQUENCE [LARGE SCALE GENOMIC DNA]</scope>
    <source>
        <strain evidence="3">Clone GOH B32 T37-40</strain>
    </source>
</reference>
<feature type="signal peptide" evidence="2">
    <location>
        <begin position="1"/>
        <end position="35"/>
    </location>
</feature>
<evidence type="ECO:0000256" key="2">
    <source>
        <dbReference type="SAM" id="SignalP"/>
    </source>
</evidence>
<feature type="chain" id="PRO_5041964186" evidence="2">
    <location>
        <begin position="36"/>
        <end position="110"/>
    </location>
</feature>
<sequence length="110" mass="12130">MLISNPRARLSSLCHGMLLLLLLLVSSQLCSQLLAGSPSLDKSLPRIHELETGYVGVGEAEEVQLFCYFVKSERKAEEDPLMPWLTGGPDCSSVTALLYEIVIRELIRIG</sequence>
<evidence type="ECO:0000313" key="3">
    <source>
        <dbReference type="EMBL" id="KAI5354308.1"/>
    </source>
</evidence>
<evidence type="ECO:0000313" key="4">
    <source>
        <dbReference type="Proteomes" id="UP001054821"/>
    </source>
</evidence>
<protein>
    <submittedName>
        <fullName evidence="3">Uncharacterized protein</fullName>
    </submittedName>
</protein>
<dbReference type="InterPro" id="IPR029058">
    <property type="entry name" value="AB_hydrolase_fold"/>
</dbReference>
<proteinExistence type="inferred from homology"/>
<evidence type="ECO:0000256" key="1">
    <source>
        <dbReference type="ARBA" id="ARBA00009431"/>
    </source>
</evidence>
<dbReference type="SUPFAM" id="SSF53474">
    <property type="entry name" value="alpha/beta-Hydrolases"/>
    <property type="match status" value="1"/>
</dbReference>
<organism evidence="3 4">
    <name type="scientific">Prunus dulcis</name>
    <name type="common">Almond</name>
    <name type="synonym">Amygdalus dulcis</name>
    <dbReference type="NCBI Taxonomy" id="3755"/>
    <lineage>
        <taxon>Eukaryota</taxon>
        <taxon>Viridiplantae</taxon>
        <taxon>Streptophyta</taxon>
        <taxon>Embryophyta</taxon>
        <taxon>Tracheophyta</taxon>
        <taxon>Spermatophyta</taxon>
        <taxon>Magnoliopsida</taxon>
        <taxon>eudicotyledons</taxon>
        <taxon>Gunneridae</taxon>
        <taxon>Pentapetalae</taxon>
        <taxon>rosids</taxon>
        <taxon>fabids</taxon>
        <taxon>Rosales</taxon>
        <taxon>Rosaceae</taxon>
        <taxon>Amygdaloideae</taxon>
        <taxon>Amygdaleae</taxon>
        <taxon>Prunus</taxon>
    </lineage>
</organism>
<dbReference type="AlphaFoldDB" id="A0AAD4ZU17"/>
<name>A0AAD4ZU17_PRUDU</name>
<dbReference type="GO" id="GO:0004185">
    <property type="term" value="F:serine-type carboxypeptidase activity"/>
    <property type="evidence" value="ECO:0007669"/>
    <property type="project" value="InterPro"/>
</dbReference>
<keyword evidence="4" id="KW-1185">Reference proteome</keyword>